<evidence type="ECO:0000256" key="1">
    <source>
        <dbReference type="SAM" id="SignalP"/>
    </source>
</evidence>
<keyword evidence="1" id="KW-0732">Signal</keyword>
<evidence type="ECO:0000259" key="2">
    <source>
        <dbReference type="Pfam" id="PF20594"/>
    </source>
</evidence>
<dbReference type="AlphaFoldDB" id="A0A916DRF4"/>
<dbReference type="Pfam" id="PF20594">
    <property type="entry name" value="DUF6794"/>
    <property type="match status" value="1"/>
</dbReference>
<dbReference type="RefSeq" id="WP_264791514.1">
    <property type="nucleotide sequence ID" value="NZ_AP026867.1"/>
</dbReference>
<dbReference type="InterPro" id="IPR046744">
    <property type="entry name" value="DUF6794"/>
</dbReference>
<dbReference type="KEGG" id="aup:AsAng_0008890"/>
<organism evidence="3 4">
    <name type="scientific">Aureispira anguillae</name>
    <dbReference type="NCBI Taxonomy" id="2864201"/>
    <lineage>
        <taxon>Bacteria</taxon>
        <taxon>Pseudomonadati</taxon>
        <taxon>Bacteroidota</taxon>
        <taxon>Saprospiria</taxon>
        <taxon>Saprospirales</taxon>
        <taxon>Saprospiraceae</taxon>
        <taxon>Aureispira</taxon>
    </lineage>
</organism>
<dbReference type="EMBL" id="AP026867">
    <property type="protein sequence ID" value="BDS10181.1"/>
    <property type="molecule type" value="Genomic_DNA"/>
</dbReference>
<accession>A0A916DRF4</accession>
<proteinExistence type="predicted"/>
<keyword evidence="4" id="KW-1185">Reference proteome</keyword>
<feature type="domain" description="DUF6794" evidence="2">
    <location>
        <begin position="61"/>
        <end position="143"/>
    </location>
</feature>
<gene>
    <name evidence="3" type="ORF">AsAng_0008890</name>
</gene>
<name>A0A916DRF4_9BACT</name>
<dbReference type="Proteomes" id="UP001060919">
    <property type="component" value="Chromosome"/>
</dbReference>
<reference evidence="3" key="1">
    <citation type="submission" date="2022-09" db="EMBL/GenBank/DDBJ databases">
        <title>Aureispira anguillicida sp. nov., isolated from Leptocephalus of Japanese eel Anguilla japonica.</title>
        <authorList>
            <person name="Yuasa K."/>
            <person name="Mekata T."/>
            <person name="Ikunari K."/>
        </authorList>
    </citation>
    <scope>NUCLEOTIDE SEQUENCE</scope>
    <source>
        <strain evidence="3">EL160426</strain>
    </source>
</reference>
<feature type="chain" id="PRO_5037413880" evidence="1">
    <location>
        <begin position="20"/>
        <end position="184"/>
    </location>
</feature>
<protein>
    <submittedName>
        <fullName evidence="3">GTP cyclohydrolase</fullName>
    </submittedName>
</protein>
<evidence type="ECO:0000313" key="4">
    <source>
        <dbReference type="Proteomes" id="UP001060919"/>
    </source>
</evidence>
<evidence type="ECO:0000313" key="3">
    <source>
        <dbReference type="EMBL" id="BDS10181.1"/>
    </source>
</evidence>
<sequence length="184" mass="21244">MIRILIISLICCIGIGAIAQEAPKKDADKVIIKTQKKRGDIVNDSIYQNRILESELDGMYIPRDLYDAFAQLDKLMDEDAKKTFMAYADDEVDRKTHGSLGTWLEHKWSLSEGSRLSEYFRKMKVPHYDYMIGIIITSYHRHLHGKDLKVKEQVLFFRKIWNKKQKAKADALIQRGEIKTPAGG</sequence>
<feature type="signal peptide" evidence="1">
    <location>
        <begin position="1"/>
        <end position="19"/>
    </location>
</feature>